<comment type="similarity">
    <text evidence="1 2">Belongs to the small heat shock protein (HSP20) family.</text>
</comment>
<evidence type="ECO:0000313" key="5">
    <source>
        <dbReference type="Proteomes" id="UP000177067"/>
    </source>
</evidence>
<organism evidence="4 5">
    <name type="scientific">Candidatus Magasanikbacteria bacterium RIFCSPHIGHO2_01_FULL_33_34</name>
    <dbReference type="NCBI Taxonomy" id="1798671"/>
    <lineage>
        <taxon>Bacteria</taxon>
        <taxon>Candidatus Magasanikiibacteriota</taxon>
    </lineage>
</organism>
<dbReference type="CDD" id="cd06464">
    <property type="entry name" value="ACD_sHsps-like"/>
    <property type="match status" value="1"/>
</dbReference>
<evidence type="ECO:0000259" key="3">
    <source>
        <dbReference type="PROSITE" id="PS01031"/>
    </source>
</evidence>
<dbReference type="SUPFAM" id="SSF49764">
    <property type="entry name" value="HSP20-like chaperones"/>
    <property type="match status" value="1"/>
</dbReference>
<evidence type="ECO:0000313" key="4">
    <source>
        <dbReference type="EMBL" id="OGH60032.1"/>
    </source>
</evidence>
<evidence type="ECO:0000256" key="2">
    <source>
        <dbReference type="RuleBase" id="RU003616"/>
    </source>
</evidence>
<dbReference type="InterPro" id="IPR008978">
    <property type="entry name" value="HSP20-like_chaperone"/>
</dbReference>
<dbReference type="EMBL" id="MFPS01000003">
    <property type="protein sequence ID" value="OGH60032.1"/>
    <property type="molecule type" value="Genomic_DNA"/>
</dbReference>
<dbReference type="AlphaFoldDB" id="A0A1F6LKX0"/>
<sequence>MHLIQYDPFAEMEKMFNSQSFSPALDVYEEKDSVIVETSLAGVDTKNVDISVQKSVLTIQGENKKEHEIDDKNYYRKEIRSGSFYRQVALPVPVKEQEIKAEFSDGVLKIICPKAEAVEPKKITIEVINKDKSR</sequence>
<dbReference type="Proteomes" id="UP000177067">
    <property type="component" value="Unassembled WGS sequence"/>
</dbReference>
<dbReference type="Pfam" id="PF00011">
    <property type="entry name" value="HSP20"/>
    <property type="match status" value="1"/>
</dbReference>
<protein>
    <recommendedName>
        <fullName evidence="3">SHSP domain-containing protein</fullName>
    </recommendedName>
</protein>
<accession>A0A1F6LKX0</accession>
<name>A0A1F6LKX0_9BACT</name>
<dbReference type="PANTHER" id="PTHR11527">
    <property type="entry name" value="HEAT-SHOCK PROTEIN 20 FAMILY MEMBER"/>
    <property type="match status" value="1"/>
</dbReference>
<evidence type="ECO:0000256" key="1">
    <source>
        <dbReference type="PROSITE-ProRule" id="PRU00285"/>
    </source>
</evidence>
<feature type="domain" description="SHSP" evidence="3">
    <location>
        <begin position="15"/>
        <end position="128"/>
    </location>
</feature>
<reference evidence="4 5" key="1">
    <citation type="journal article" date="2016" name="Nat. Commun.">
        <title>Thousands of microbial genomes shed light on interconnected biogeochemical processes in an aquifer system.</title>
        <authorList>
            <person name="Anantharaman K."/>
            <person name="Brown C.T."/>
            <person name="Hug L.A."/>
            <person name="Sharon I."/>
            <person name="Castelle C.J."/>
            <person name="Probst A.J."/>
            <person name="Thomas B.C."/>
            <person name="Singh A."/>
            <person name="Wilkins M.J."/>
            <person name="Karaoz U."/>
            <person name="Brodie E.L."/>
            <person name="Williams K.H."/>
            <person name="Hubbard S.S."/>
            <person name="Banfield J.F."/>
        </authorList>
    </citation>
    <scope>NUCLEOTIDE SEQUENCE [LARGE SCALE GENOMIC DNA]</scope>
</reference>
<dbReference type="PROSITE" id="PS01031">
    <property type="entry name" value="SHSP"/>
    <property type="match status" value="1"/>
</dbReference>
<proteinExistence type="inferred from homology"/>
<dbReference type="Gene3D" id="2.60.40.790">
    <property type="match status" value="1"/>
</dbReference>
<dbReference type="InterPro" id="IPR031107">
    <property type="entry name" value="Small_HSP"/>
</dbReference>
<gene>
    <name evidence="4" type="ORF">A2725_00065</name>
</gene>
<dbReference type="InterPro" id="IPR002068">
    <property type="entry name" value="A-crystallin/Hsp20_dom"/>
</dbReference>
<comment type="caution">
    <text evidence="4">The sequence shown here is derived from an EMBL/GenBank/DDBJ whole genome shotgun (WGS) entry which is preliminary data.</text>
</comment>